<name>A0A8B7T615_HIPAR</name>
<dbReference type="Proteomes" id="UP000694851">
    <property type="component" value="Unplaced"/>
</dbReference>
<dbReference type="KEGG" id="hai:109394144"/>
<accession>A0A8B7T615</accession>
<dbReference type="RefSeq" id="XP_019519513.1">
    <property type="nucleotide sequence ID" value="XM_019663968.1"/>
</dbReference>
<organism evidence="1 2">
    <name type="scientific">Hipposideros armiger</name>
    <name type="common">Great Himalayan leaf-nosed bat</name>
    <dbReference type="NCBI Taxonomy" id="186990"/>
    <lineage>
        <taxon>Eukaryota</taxon>
        <taxon>Metazoa</taxon>
        <taxon>Chordata</taxon>
        <taxon>Craniata</taxon>
        <taxon>Vertebrata</taxon>
        <taxon>Euteleostomi</taxon>
        <taxon>Mammalia</taxon>
        <taxon>Eutheria</taxon>
        <taxon>Laurasiatheria</taxon>
        <taxon>Chiroptera</taxon>
        <taxon>Yinpterochiroptera</taxon>
        <taxon>Rhinolophoidea</taxon>
        <taxon>Hipposideridae</taxon>
        <taxon>Hipposideros</taxon>
    </lineage>
</organism>
<evidence type="ECO:0000313" key="1">
    <source>
        <dbReference type="Proteomes" id="UP000694851"/>
    </source>
</evidence>
<evidence type="ECO:0000313" key="2">
    <source>
        <dbReference type="RefSeq" id="XP_019519513.1"/>
    </source>
</evidence>
<dbReference type="GeneID" id="109394144"/>
<protein>
    <submittedName>
        <fullName evidence="2">Uncharacterized protein LOC109394144</fullName>
    </submittedName>
</protein>
<dbReference type="OrthoDB" id="10660413at2759"/>
<sequence>MDPQLSSLTPRLSSEAQRNLSLHKLCASSYAAPSPSRHPRLSSFLAGRLGHWQNPRREPADHKCQLCVLGPVKSSHLPRLSGDHFIALKVPRRPPWTRTIPPLGPHRWDAERRLKSAFSPRVFISDCKNSEFGDRQIIFSHQKGGPLASSSATGKQPATNKRFDLAIISQAESSLGMPPPRRVCFPDSFQMRLRRIMIRKRLREVTARGHREEITKEFFPESKTNAESSNIFLHTLAPLLV</sequence>
<gene>
    <name evidence="2" type="primary">LOC109394144</name>
</gene>
<reference evidence="2" key="1">
    <citation type="submission" date="2025-08" db="UniProtKB">
        <authorList>
            <consortium name="RefSeq"/>
        </authorList>
    </citation>
    <scope>IDENTIFICATION</scope>
    <source>
        <tissue evidence="2">Muscle</tissue>
    </source>
</reference>
<dbReference type="AlphaFoldDB" id="A0A8B7T615"/>
<proteinExistence type="predicted"/>
<keyword evidence="1" id="KW-1185">Reference proteome</keyword>